<comment type="caution">
    <text evidence="2">The sequence shown here is derived from an EMBL/GenBank/DDBJ whole genome shotgun (WGS) entry which is preliminary data.</text>
</comment>
<keyword evidence="3" id="KW-1185">Reference proteome</keyword>
<keyword evidence="1" id="KW-0812">Transmembrane</keyword>
<keyword evidence="1" id="KW-0472">Membrane</keyword>
<sequence>MMASLKTGLKAMAAVFLWPLSAFSFLFVGVVAKDRKIMAEGALYAGVFLVAVSLPTLQVLGTAAAFIGLGSMAAAGIRSYQYRHLWLTSHRRPVVRPVVTPPQPIRYVTPTVTTPVPAQPPVSAQLPVQATDSTRDLGSALTWVVSRAKQNKHRLPGDAYVRILELCQTLDSIVDAEAHRTVPNARFEYELNAIVRDYLPTVLRNYLAIPADLVGTPLPNGRTPDEELIEQLRLLDGQADSLYKARHGSTSADLSTTGNFLRDRFGHRTNTFDFGIE</sequence>
<gene>
    <name evidence="2" type="ORF">JVW63_06595</name>
</gene>
<proteinExistence type="predicted"/>
<keyword evidence="1" id="KW-1133">Transmembrane helix</keyword>
<dbReference type="Proteomes" id="UP000705983">
    <property type="component" value="Unassembled WGS sequence"/>
</dbReference>
<organism evidence="2 3">
    <name type="scientific">Flaviflexus equikiangi</name>
    <dbReference type="NCBI Taxonomy" id="2758573"/>
    <lineage>
        <taxon>Bacteria</taxon>
        <taxon>Bacillati</taxon>
        <taxon>Actinomycetota</taxon>
        <taxon>Actinomycetes</taxon>
        <taxon>Actinomycetales</taxon>
        <taxon>Actinomycetaceae</taxon>
        <taxon>Flaviflexus</taxon>
    </lineage>
</organism>
<evidence type="ECO:0000313" key="3">
    <source>
        <dbReference type="Proteomes" id="UP000705983"/>
    </source>
</evidence>
<name>A0ABS2TJA4_9ACTO</name>
<evidence type="ECO:0000313" key="2">
    <source>
        <dbReference type="EMBL" id="MBM9433364.1"/>
    </source>
</evidence>
<reference evidence="3" key="1">
    <citation type="submission" date="2021-02" db="EMBL/GenBank/DDBJ databases">
        <title>Leucobacter sp. CX169.</title>
        <authorList>
            <person name="Cheng Y."/>
        </authorList>
    </citation>
    <scope>NUCLEOTIDE SEQUENCE [LARGE SCALE GENOMIC DNA]</scope>
    <source>
        <strain evidence="3">JY899</strain>
    </source>
</reference>
<protein>
    <submittedName>
        <fullName evidence="2">Uncharacterized protein</fullName>
    </submittedName>
</protein>
<evidence type="ECO:0000256" key="1">
    <source>
        <dbReference type="SAM" id="Phobius"/>
    </source>
</evidence>
<feature type="transmembrane region" description="Helical" evidence="1">
    <location>
        <begin position="42"/>
        <end position="75"/>
    </location>
</feature>
<dbReference type="EMBL" id="JAFFJS010000003">
    <property type="protein sequence ID" value="MBM9433364.1"/>
    <property type="molecule type" value="Genomic_DNA"/>
</dbReference>
<accession>A0ABS2TJA4</accession>
<dbReference type="RefSeq" id="WP_187996674.1">
    <property type="nucleotide sequence ID" value="NZ_JACEXG010000003.1"/>
</dbReference>